<evidence type="ECO:0000313" key="1">
    <source>
        <dbReference type="EMBL" id="THF27651.1"/>
    </source>
</evidence>
<dbReference type="Proteomes" id="UP000310574">
    <property type="component" value="Unassembled WGS sequence"/>
</dbReference>
<sequence>MGASLLAKAVGQSTFIVNVKWLSRAGSLPRGIAVMQRILRSSLNSNVTQRCNTAAGANSRTVVLPPFIVYNRAVFYAILASDLLCRITVTVYSPQFSRLECP</sequence>
<accession>A0AAQ2HYY7</accession>
<organism evidence="1 2">
    <name type="scientific">Pseudomonas atacamensis</name>
    <dbReference type="NCBI Taxonomy" id="2565368"/>
    <lineage>
        <taxon>Bacteria</taxon>
        <taxon>Pseudomonadati</taxon>
        <taxon>Pseudomonadota</taxon>
        <taxon>Gammaproteobacteria</taxon>
        <taxon>Pseudomonadales</taxon>
        <taxon>Pseudomonadaceae</taxon>
        <taxon>Pseudomonas</taxon>
    </lineage>
</organism>
<proteinExistence type="predicted"/>
<evidence type="ECO:0000313" key="2">
    <source>
        <dbReference type="Proteomes" id="UP000310574"/>
    </source>
</evidence>
<reference evidence="1 2" key="1">
    <citation type="submission" date="2019-04" db="EMBL/GenBank/DDBJ databases">
        <title>Draft genome sequence of Pseudomonas sp. M7D1 isolated from rhizosphere of plant the flowery desert.</title>
        <authorList>
            <person name="Poblete-Morales M."/>
            <person name="Plaza N."/>
            <person name="Corsini G."/>
            <person name="Silva E."/>
        </authorList>
    </citation>
    <scope>NUCLEOTIDE SEQUENCE [LARGE SCALE GENOMIC DNA]</scope>
    <source>
        <strain evidence="1 2">M7D1</strain>
    </source>
</reference>
<name>A0AAQ2HYY7_9PSED</name>
<protein>
    <submittedName>
        <fullName evidence="1">Uncharacterized protein</fullName>
    </submittedName>
</protein>
<gene>
    <name evidence="1" type="ORF">E5170_23900</name>
</gene>
<comment type="caution">
    <text evidence="1">The sequence shown here is derived from an EMBL/GenBank/DDBJ whole genome shotgun (WGS) entry which is preliminary data.</text>
</comment>
<dbReference type="EMBL" id="SSBS01000007">
    <property type="protein sequence ID" value="THF27651.1"/>
    <property type="molecule type" value="Genomic_DNA"/>
</dbReference>
<dbReference type="AlphaFoldDB" id="A0AAQ2HYY7"/>